<protein>
    <submittedName>
        <fullName evidence="6">DNA-binding transcriptional regulator, LysR family</fullName>
    </submittedName>
</protein>
<evidence type="ECO:0000256" key="2">
    <source>
        <dbReference type="ARBA" id="ARBA00023015"/>
    </source>
</evidence>
<dbReference type="PANTHER" id="PTHR30419">
    <property type="entry name" value="HTH-TYPE TRANSCRIPTIONAL REGULATOR YBHD"/>
    <property type="match status" value="1"/>
</dbReference>
<sequence length="296" mass="33555">MDMNLNLQKLMAFVKTVECGSFTKAAEALNYTQSGISRMIQDLEKEWNTALLERSRAGVRLTSDGILLLPHAKMLCHEYQKLQNQVDELNGLQSGLIRIGTISSVATHWLPGIIKAFQKDFPGIDYELLLGDYSEIEAWIMEGRVDCGFLIEPAHPDLESIFLGQDKLLAILPIDHPLTEFDRVPIQALCEQPFMLLDRGGRSEVKEIFSHYGIVPKVKFTTWDDYAIMSMVESGLGVSILPQLILQRIPYRIVAKELDVPAYREICLALRSRQTASHGVKRFLEYLSHRHEIEGV</sequence>
<feature type="domain" description="HTH lysR-type" evidence="5">
    <location>
        <begin position="5"/>
        <end position="62"/>
    </location>
</feature>
<dbReference type="Pfam" id="PF03466">
    <property type="entry name" value="LysR_substrate"/>
    <property type="match status" value="1"/>
</dbReference>
<evidence type="ECO:0000313" key="6">
    <source>
        <dbReference type="EMBL" id="SCZ80195.1"/>
    </source>
</evidence>
<dbReference type="AlphaFoldDB" id="A0A1G5S1D0"/>
<dbReference type="PANTHER" id="PTHR30419:SF28">
    <property type="entry name" value="HTH-TYPE TRANSCRIPTIONAL REGULATOR BSDA"/>
    <property type="match status" value="1"/>
</dbReference>
<dbReference type="PRINTS" id="PR00039">
    <property type="entry name" value="HTHLYSR"/>
</dbReference>
<keyword evidence="2" id="KW-0805">Transcription regulation</keyword>
<evidence type="ECO:0000256" key="4">
    <source>
        <dbReference type="ARBA" id="ARBA00023163"/>
    </source>
</evidence>
<organism evidence="6 7">
    <name type="scientific">Acidaminobacter hydrogenoformans DSM 2784</name>
    <dbReference type="NCBI Taxonomy" id="1120920"/>
    <lineage>
        <taxon>Bacteria</taxon>
        <taxon>Bacillati</taxon>
        <taxon>Bacillota</taxon>
        <taxon>Clostridia</taxon>
        <taxon>Peptostreptococcales</taxon>
        <taxon>Acidaminobacteraceae</taxon>
        <taxon>Acidaminobacter</taxon>
    </lineage>
</organism>
<dbReference type="InterPro" id="IPR005119">
    <property type="entry name" value="LysR_subst-bd"/>
</dbReference>
<dbReference type="InterPro" id="IPR050950">
    <property type="entry name" value="HTH-type_LysR_regulators"/>
</dbReference>
<evidence type="ECO:0000256" key="3">
    <source>
        <dbReference type="ARBA" id="ARBA00023125"/>
    </source>
</evidence>
<dbReference type="SUPFAM" id="SSF46785">
    <property type="entry name" value="Winged helix' DNA-binding domain"/>
    <property type="match status" value="1"/>
</dbReference>
<dbReference type="Proteomes" id="UP000199208">
    <property type="component" value="Unassembled WGS sequence"/>
</dbReference>
<keyword evidence="3 6" id="KW-0238">DNA-binding</keyword>
<dbReference type="Pfam" id="PF00126">
    <property type="entry name" value="HTH_1"/>
    <property type="match status" value="1"/>
</dbReference>
<dbReference type="CDD" id="cd05466">
    <property type="entry name" value="PBP2_LTTR_substrate"/>
    <property type="match status" value="1"/>
</dbReference>
<dbReference type="InterPro" id="IPR000847">
    <property type="entry name" value="LysR_HTH_N"/>
</dbReference>
<dbReference type="PROSITE" id="PS50931">
    <property type="entry name" value="HTH_LYSR"/>
    <property type="match status" value="1"/>
</dbReference>
<proteinExistence type="inferred from homology"/>
<dbReference type="STRING" id="1120920.SAMN03080599_02142"/>
<name>A0A1G5S1D0_9FIRM</name>
<dbReference type="GO" id="GO:0005829">
    <property type="term" value="C:cytosol"/>
    <property type="evidence" value="ECO:0007669"/>
    <property type="project" value="TreeGrafter"/>
</dbReference>
<evidence type="ECO:0000256" key="1">
    <source>
        <dbReference type="ARBA" id="ARBA00009437"/>
    </source>
</evidence>
<keyword evidence="7" id="KW-1185">Reference proteome</keyword>
<evidence type="ECO:0000259" key="5">
    <source>
        <dbReference type="PROSITE" id="PS50931"/>
    </source>
</evidence>
<dbReference type="InterPro" id="IPR036390">
    <property type="entry name" value="WH_DNA-bd_sf"/>
</dbReference>
<comment type="similarity">
    <text evidence="1">Belongs to the LysR transcriptional regulatory family.</text>
</comment>
<accession>A0A1G5S1D0</accession>
<dbReference type="Gene3D" id="3.40.190.290">
    <property type="match status" value="1"/>
</dbReference>
<keyword evidence="4" id="KW-0804">Transcription</keyword>
<dbReference type="GO" id="GO:0003700">
    <property type="term" value="F:DNA-binding transcription factor activity"/>
    <property type="evidence" value="ECO:0007669"/>
    <property type="project" value="InterPro"/>
</dbReference>
<reference evidence="6 7" key="1">
    <citation type="submission" date="2016-10" db="EMBL/GenBank/DDBJ databases">
        <authorList>
            <person name="de Groot N.N."/>
        </authorList>
    </citation>
    <scope>NUCLEOTIDE SEQUENCE [LARGE SCALE GENOMIC DNA]</scope>
    <source>
        <strain evidence="6 7">DSM 2784</strain>
    </source>
</reference>
<dbReference type="GO" id="GO:0003677">
    <property type="term" value="F:DNA binding"/>
    <property type="evidence" value="ECO:0007669"/>
    <property type="project" value="UniProtKB-KW"/>
</dbReference>
<dbReference type="InterPro" id="IPR036388">
    <property type="entry name" value="WH-like_DNA-bd_sf"/>
</dbReference>
<dbReference type="EMBL" id="FMWL01000011">
    <property type="protein sequence ID" value="SCZ80195.1"/>
    <property type="molecule type" value="Genomic_DNA"/>
</dbReference>
<dbReference type="FunFam" id="1.10.10.10:FF:000001">
    <property type="entry name" value="LysR family transcriptional regulator"/>
    <property type="match status" value="1"/>
</dbReference>
<dbReference type="RefSeq" id="WP_330387140.1">
    <property type="nucleotide sequence ID" value="NZ_FMWL01000011.1"/>
</dbReference>
<dbReference type="Gene3D" id="1.10.10.10">
    <property type="entry name" value="Winged helix-like DNA-binding domain superfamily/Winged helix DNA-binding domain"/>
    <property type="match status" value="1"/>
</dbReference>
<evidence type="ECO:0000313" key="7">
    <source>
        <dbReference type="Proteomes" id="UP000199208"/>
    </source>
</evidence>
<dbReference type="SUPFAM" id="SSF53850">
    <property type="entry name" value="Periplasmic binding protein-like II"/>
    <property type="match status" value="1"/>
</dbReference>
<gene>
    <name evidence="6" type="ORF">SAMN03080599_02142</name>
</gene>